<dbReference type="SUPFAM" id="SSF57903">
    <property type="entry name" value="FYVE/PHD zinc finger"/>
    <property type="match status" value="1"/>
</dbReference>
<feature type="compositionally biased region" description="Polar residues" evidence="5">
    <location>
        <begin position="956"/>
        <end position="965"/>
    </location>
</feature>
<dbReference type="Pfam" id="PF11409">
    <property type="entry name" value="SARA"/>
    <property type="match status" value="1"/>
</dbReference>
<feature type="non-terminal residue" evidence="7">
    <location>
        <position position="1323"/>
    </location>
</feature>
<dbReference type="Pfam" id="PF11979">
    <property type="entry name" value="SARA_C"/>
    <property type="match status" value="1"/>
</dbReference>
<evidence type="ECO:0000256" key="5">
    <source>
        <dbReference type="SAM" id="MobiDB-lite"/>
    </source>
</evidence>
<keyword evidence="1" id="KW-0479">Metal-binding</keyword>
<dbReference type="InterPro" id="IPR022557">
    <property type="entry name" value="SARA-like_C"/>
</dbReference>
<evidence type="ECO:0000256" key="3">
    <source>
        <dbReference type="ARBA" id="ARBA00022833"/>
    </source>
</evidence>
<evidence type="ECO:0000256" key="2">
    <source>
        <dbReference type="ARBA" id="ARBA00022771"/>
    </source>
</evidence>
<dbReference type="GO" id="GO:0016197">
    <property type="term" value="P:endosomal transport"/>
    <property type="evidence" value="ECO:0007669"/>
    <property type="project" value="TreeGrafter"/>
</dbReference>
<dbReference type="SMART" id="SM01422">
    <property type="entry name" value="SARA"/>
    <property type="match status" value="1"/>
</dbReference>
<keyword evidence="3" id="KW-0862">Zinc</keyword>
<evidence type="ECO:0000313" key="7">
    <source>
        <dbReference type="EMBL" id="JAS37143.1"/>
    </source>
</evidence>
<dbReference type="InterPro" id="IPR011011">
    <property type="entry name" value="Znf_FYVE_PHD"/>
</dbReference>
<dbReference type="FunFam" id="3.30.40.10:FF:000084">
    <property type="entry name" value="Zinc finger, FYVE domain-containing 9b"/>
    <property type="match status" value="1"/>
</dbReference>
<dbReference type="Pfam" id="PF01363">
    <property type="entry name" value="FYVE"/>
    <property type="match status" value="1"/>
</dbReference>
<dbReference type="InterPro" id="IPR017455">
    <property type="entry name" value="Znf_FYVE-rel"/>
</dbReference>
<sequence>MEKFSVDLEKVLDEFEFNEEREEQVPPSSTKVQPYTQIISARPPANNYRRPAFEPINLSEADFASSPPTTTKTVFNNDVIIKQKSNKDPCLFVQNDTKNRNHVIPTQPINVVSSNNIVNLRDKLKTYPGEKPNDDSSSEVGTSSISSSLSTDEKPDLLEYKSNEFSNNIIAPPQLPDVTTSVRSLTNYISNSEESLKNAPLCDLIHSSKTNFIESSECEILSEKPSSDSLNEEEPNIQVGVVYNCLEKLNDISENKHSYQSNSGIISDELQEINVSKNVISNNVDNDLQKPKEEVCANSVQDISQNSNKISNNQGVSTNSNNLYQTSEFQDNCIQSLDKSEIVSESSEQKIESNFPKTIHSISETGGKKDENNSSGVVALNTDDDANNILCDSVHNELHITIQNDSSVNDNSDNLGKEQIQSNNSGFKPMSFTSVNITDDELQRYLDDLDDSSDDDILENNVPSELVENTDEFVLNGKDREENLKQFAFSLKLSDVRAVVEKHSEEISSELSSASVSDNNDVKYKENIKESFEENQETSNKKLFPIRNCENPAVNDLTVVKNVLTDDDCASNHNVSENKMTEPQNIKNNSKIINKTLNDVLTTSQQMSTEEITKSSNQLKNVNYSEETVNIPSVKEKLSTSPNSVSQKLTKQKPDSLNNDCFTDCDSLLSQESIEEDSINQLIKSNAHNLDSPSLSSNSEYESFPNISAKMIPVKAAVESESSVDADEAGTLAEEERPSRPNSLELTSCISVDDDHSSLSALSPTNSCGDSDISTQERRLGKIAPVWVPDSDAPVCMQCQIRFTVIKRRHHCRACGQVLCSKCCSLKARLEFCGTSEVRVCQPCFSVLEIGSASGSQSPSVRRPNPNNPMEYCSTIPPLQQVAGSLHNPPPSVMVPVGVLKREGRSKSDVAKQVMFSDGIRPGGDLTELDGSGESRIPLRRPGRQTKRVGTPPGPISSSNRLNVDPNTQSFIPKDGEKSLPPVVTYSQGETIYNDQEQPICVNEGPYKFAVNRNLNVLVSRVLLDCCVNRECWCISTQGLSCVGQDEVVLLLECEPDEPLPPKDLFLLINSLYQNAAKGTTVSEMSFTPALSNKFLGSRDHGGVLYIRHSYQCTAKFSLPSPPYLFAVLIHRWETPWARLFPIRLMLRLGAEFRYYPCPLVSVRNRPPLYTDIGHTIIDLLADFRKYSYTLPTIRGLVIHMEDRQTSILLPRNRYDQVIRALNNSNDSVLAFGANFSLVADSHLVCMQSTEDDNPSYHTQAINIHNKPRKVTGASFVVFNGALKTPGLAGKSNIVEDGLMVQVPSETMLALRSALREMHDYKI</sequence>
<dbReference type="Gene3D" id="4.10.720.10">
    <property type="entry name" value="Smad anchor for receptor activation, Smad-binding domain"/>
    <property type="match status" value="1"/>
</dbReference>
<dbReference type="GO" id="GO:0031901">
    <property type="term" value="C:early endosome membrane"/>
    <property type="evidence" value="ECO:0007669"/>
    <property type="project" value="TreeGrafter"/>
</dbReference>
<feature type="compositionally biased region" description="Polar residues" evidence="5">
    <location>
        <begin position="639"/>
        <end position="654"/>
    </location>
</feature>
<dbReference type="PROSITE" id="PS50178">
    <property type="entry name" value="ZF_FYVE"/>
    <property type="match status" value="1"/>
</dbReference>
<keyword evidence="2 4" id="KW-0863">Zinc-finger</keyword>
<dbReference type="InterPro" id="IPR000306">
    <property type="entry name" value="Znf_FYVE"/>
</dbReference>
<accession>A0A1B6EGT2</accession>
<dbReference type="InterPro" id="IPR037145">
    <property type="entry name" value="SARA_Smad-bd_sf"/>
</dbReference>
<dbReference type="PANTHER" id="PTHR46319:SF3">
    <property type="entry name" value="ZINC FINGER FYVE DOMAIN-CONTAINING PROTEIN"/>
    <property type="match status" value="1"/>
</dbReference>
<dbReference type="CDD" id="cd15729">
    <property type="entry name" value="FYVE_endofin"/>
    <property type="match status" value="1"/>
</dbReference>
<dbReference type="InterPro" id="IPR024608">
    <property type="entry name" value="SARA-like_SBD"/>
</dbReference>
<dbReference type="InterPro" id="IPR013083">
    <property type="entry name" value="Znf_RING/FYVE/PHD"/>
</dbReference>
<feature type="region of interest" description="Disordered" evidence="5">
    <location>
        <begin position="722"/>
        <end position="742"/>
    </location>
</feature>
<reference evidence="7" key="1">
    <citation type="submission" date="2015-12" db="EMBL/GenBank/DDBJ databases">
        <title>De novo transcriptome assembly of four potential Pierce s Disease insect vectors from Arizona vineyards.</title>
        <authorList>
            <person name="Tassone E.E."/>
        </authorList>
    </citation>
    <scope>NUCLEOTIDE SEQUENCE</scope>
</reference>
<protein>
    <recommendedName>
        <fullName evidence="6">FYVE-type domain-containing protein</fullName>
    </recommendedName>
</protein>
<gene>
    <name evidence="7" type="ORF">g.31141</name>
</gene>
<feature type="region of interest" description="Disordered" evidence="5">
    <location>
        <begin position="633"/>
        <end position="654"/>
    </location>
</feature>
<feature type="compositionally biased region" description="Low complexity" evidence="5">
    <location>
        <begin position="138"/>
        <end position="150"/>
    </location>
</feature>
<dbReference type="PANTHER" id="PTHR46319">
    <property type="entry name" value="ZINC FINGER FYVE DOMAIN-CONTAINING PROTEIN"/>
    <property type="match status" value="1"/>
</dbReference>
<evidence type="ECO:0000256" key="1">
    <source>
        <dbReference type="ARBA" id="ARBA00022723"/>
    </source>
</evidence>
<feature type="domain" description="FYVE-type" evidence="6">
    <location>
        <begin position="790"/>
        <end position="849"/>
    </location>
</feature>
<feature type="region of interest" description="Disordered" evidence="5">
    <location>
        <begin position="917"/>
        <end position="965"/>
    </location>
</feature>
<dbReference type="Gene3D" id="3.30.1360.220">
    <property type="entry name" value="Domain of unknown function (DUF3480), N-terminal subdomain"/>
    <property type="match status" value="2"/>
</dbReference>
<evidence type="ECO:0000259" key="6">
    <source>
        <dbReference type="PROSITE" id="PS50178"/>
    </source>
</evidence>
<feature type="compositionally biased region" description="Basic residues" evidence="5">
    <location>
        <begin position="938"/>
        <end position="947"/>
    </location>
</feature>
<feature type="region of interest" description="Disordered" evidence="5">
    <location>
        <begin position="125"/>
        <end position="153"/>
    </location>
</feature>
<dbReference type="GO" id="GO:0008270">
    <property type="term" value="F:zinc ion binding"/>
    <property type="evidence" value="ECO:0007669"/>
    <property type="project" value="UniProtKB-KW"/>
</dbReference>
<dbReference type="SMART" id="SM00064">
    <property type="entry name" value="FYVE"/>
    <property type="match status" value="1"/>
</dbReference>
<dbReference type="EMBL" id="GEDC01000155">
    <property type="protein sequence ID" value="JAS37143.1"/>
    <property type="molecule type" value="Transcribed_RNA"/>
</dbReference>
<proteinExistence type="predicted"/>
<name>A0A1B6EGT2_9HEMI</name>
<dbReference type="Gene3D" id="3.30.40.10">
    <property type="entry name" value="Zinc/RING finger domain, C3HC4 (zinc finger)"/>
    <property type="match status" value="1"/>
</dbReference>
<organism evidence="7">
    <name type="scientific">Clastoptera arizonana</name>
    <name type="common">Arizona spittle bug</name>
    <dbReference type="NCBI Taxonomy" id="38151"/>
    <lineage>
        <taxon>Eukaryota</taxon>
        <taxon>Metazoa</taxon>
        <taxon>Ecdysozoa</taxon>
        <taxon>Arthropoda</taxon>
        <taxon>Hexapoda</taxon>
        <taxon>Insecta</taxon>
        <taxon>Pterygota</taxon>
        <taxon>Neoptera</taxon>
        <taxon>Paraneoptera</taxon>
        <taxon>Hemiptera</taxon>
        <taxon>Auchenorrhyncha</taxon>
        <taxon>Cercopoidea</taxon>
        <taxon>Clastopteridae</taxon>
        <taxon>Clastoptera</taxon>
    </lineage>
</organism>
<dbReference type="SMART" id="SM01421">
    <property type="entry name" value="DUF3480"/>
    <property type="match status" value="1"/>
</dbReference>
<evidence type="ECO:0000256" key="4">
    <source>
        <dbReference type="PROSITE-ProRule" id="PRU00091"/>
    </source>
</evidence>